<evidence type="ECO:0000313" key="16">
    <source>
        <dbReference type="Proteomes" id="UP000286681"/>
    </source>
</evidence>
<feature type="binding site" evidence="12">
    <location>
        <position position="208"/>
    </location>
    <ligand>
        <name>Mg(2+)</name>
        <dbReference type="ChEBI" id="CHEBI:18420"/>
        <label>1</label>
    </ligand>
</feature>
<dbReference type="OrthoDB" id="2241234at2"/>
<dbReference type="KEGG" id="skr:BRX40_22295"/>
<dbReference type="Proteomes" id="UP000185161">
    <property type="component" value="Plasmid tig00000001"/>
</dbReference>
<dbReference type="GO" id="GO:0016791">
    <property type="term" value="F:phosphatase activity"/>
    <property type="evidence" value="ECO:0007669"/>
    <property type="project" value="UniProtKB-ARBA"/>
</dbReference>
<evidence type="ECO:0000256" key="2">
    <source>
        <dbReference type="ARBA" id="ARBA00004699"/>
    </source>
</evidence>
<reference evidence="14 16" key="3">
    <citation type="submission" date="2018-07" db="EMBL/GenBank/DDBJ databases">
        <title>Genomic and Epidemiologic Investigation of an Indolent Hospital Outbreak.</title>
        <authorList>
            <person name="Johnson R.C."/>
            <person name="Deming C."/>
            <person name="Conlan S."/>
            <person name="Zellmer C.J."/>
            <person name="Michelin A.V."/>
            <person name="Lee-Lin S."/>
            <person name="Thomas P.J."/>
            <person name="Park M."/>
            <person name="Weingarten R.A."/>
            <person name="Less J."/>
            <person name="Dekker J.P."/>
            <person name="Frank K.M."/>
            <person name="Musser K.A."/>
            <person name="Mcquiston J.R."/>
            <person name="Henderson D.K."/>
            <person name="Lau A.F."/>
            <person name="Palmore T.N."/>
            <person name="Segre J.A."/>
        </authorList>
    </citation>
    <scope>NUCLEOTIDE SEQUENCE [LARGE SCALE GENOMIC DNA]</scope>
    <source>
        <strain evidence="14 16">SK-NIH.Env10_0317</strain>
    </source>
</reference>
<dbReference type="InterPro" id="IPR005002">
    <property type="entry name" value="PMM"/>
</dbReference>
<dbReference type="RefSeq" id="WP_075153420.1">
    <property type="nucleotide sequence ID" value="NZ_CP018821.1"/>
</dbReference>
<feature type="binding site" evidence="11">
    <location>
        <position position="177"/>
    </location>
    <ligand>
        <name>alpha-D-mannose 1-phosphate</name>
        <dbReference type="ChEBI" id="CHEBI:58409"/>
    </ligand>
</feature>
<comment type="cofactor">
    <cofactor evidence="12">
        <name>Mg(2+)</name>
        <dbReference type="ChEBI" id="CHEBI:18420"/>
    </cofactor>
</comment>
<dbReference type="SUPFAM" id="SSF56784">
    <property type="entry name" value="HAD-like"/>
    <property type="match status" value="1"/>
</dbReference>
<dbReference type="InterPro" id="IPR043169">
    <property type="entry name" value="PMM_cap"/>
</dbReference>
<dbReference type="EMBL" id="CP018821">
    <property type="protein sequence ID" value="APR55334.1"/>
    <property type="molecule type" value="Genomic_DNA"/>
</dbReference>
<feature type="binding site" evidence="11">
    <location>
        <position position="175"/>
    </location>
    <ligand>
        <name>alpha-D-mannose 1-phosphate</name>
        <dbReference type="ChEBI" id="CHEBI:58409"/>
    </ligand>
</feature>
<evidence type="ECO:0000313" key="14">
    <source>
        <dbReference type="EMBL" id="RSV00106.1"/>
    </source>
</evidence>
<dbReference type="EMBL" id="QQWO01000019">
    <property type="protein sequence ID" value="RSV00106.1"/>
    <property type="molecule type" value="Genomic_DNA"/>
</dbReference>
<evidence type="ECO:0000256" key="12">
    <source>
        <dbReference type="PIRSR" id="PIRSR605002-3"/>
    </source>
</evidence>
<dbReference type="Gene3D" id="3.40.50.1000">
    <property type="entry name" value="HAD superfamily/HAD-like"/>
    <property type="match status" value="1"/>
</dbReference>
<dbReference type="AlphaFoldDB" id="A0A1L6JHE7"/>
<comment type="subcellular location">
    <subcellularLocation>
        <location evidence="1">Cytoplasm</location>
    </subcellularLocation>
</comment>
<dbReference type="GO" id="GO:0009298">
    <property type="term" value="P:GDP-mannose biosynthetic process"/>
    <property type="evidence" value="ECO:0007669"/>
    <property type="project" value="UniProtKB-UniPathway"/>
</dbReference>
<evidence type="ECO:0000313" key="15">
    <source>
        <dbReference type="Proteomes" id="UP000185161"/>
    </source>
</evidence>
<geneLocation type="plasmid" evidence="13 15">
    <name>tig00000001</name>
</geneLocation>
<comment type="pathway">
    <text evidence="2">Nucleotide-sugar biosynthesis; GDP-alpha-D-mannose biosynthesis; alpha-D-mannose 1-phosphate from D-fructose 6-phosphate: step 2/2.</text>
</comment>
<feature type="binding site" evidence="11">
    <location>
        <position position="124"/>
    </location>
    <ligand>
        <name>alpha-D-mannose 1-phosphate</name>
        <dbReference type="ChEBI" id="CHEBI:58409"/>
    </ligand>
</feature>
<evidence type="ECO:0000256" key="6">
    <source>
        <dbReference type="ARBA" id="ARBA00022490"/>
    </source>
</evidence>
<dbReference type="Pfam" id="PF03332">
    <property type="entry name" value="PMM"/>
    <property type="match status" value="1"/>
</dbReference>
<accession>A0A1L6JHE7</accession>
<dbReference type="EC" id="5.4.2.8" evidence="5"/>
<dbReference type="Proteomes" id="UP000286681">
    <property type="component" value="Unassembled WGS sequence"/>
</dbReference>
<keyword evidence="13" id="KW-0378">Hydrolase</keyword>
<feature type="binding site" evidence="12">
    <location>
        <position position="10"/>
    </location>
    <ligand>
        <name>Mg(2+)</name>
        <dbReference type="ChEBI" id="CHEBI:18420"/>
        <label>1</label>
    </ligand>
</feature>
<keyword evidence="15" id="KW-1185">Reference proteome</keyword>
<sequence>MKQLIAFDLDGTLAESKAPLDDEIAGLLATLLTFAQVAVISGGDWPQLKKQVIDRLPSNAELAMLWILPTAGAKLFRFTKDWQLVYSQAITPDEKSHILGALERAIPAAGLNDDPAWGPRVEDRGTQITYSGIGQKAPLDAKRAWDPDRRKRLQLQAMLEQSLPGWSINIGGTTSVDITREGIDKGFGLRKLAEVSGVALKDMMFLGDAVFPGGNDYPAVTTGVDTVAVRDVQETKSILHALTLWFGA</sequence>
<evidence type="ECO:0000313" key="13">
    <source>
        <dbReference type="EMBL" id="APR55334.1"/>
    </source>
</evidence>
<evidence type="ECO:0000256" key="1">
    <source>
        <dbReference type="ARBA" id="ARBA00004496"/>
    </source>
</evidence>
<reference evidence="13" key="1">
    <citation type="submission" date="2016-12" db="EMBL/GenBank/DDBJ databases">
        <title>Whole genome sequencing of Sphingomonas koreensis.</title>
        <authorList>
            <person name="Conlan S."/>
            <person name="Thomas P.J."/>
            <person name="Mullikin J."/>
            <person name="Palmore T.N."/>
            <person name="Frank K.M."/>
            <person name="Segre J.A."/>
        </authorList>
    </citation>
    <scope>NUCLEOTIDE SEQUENCE</scope>
    <source>
        <strain evidence="13">ABOJV</strain>
        <plasmid evidence="13">tig00000001</plasmid>
    </source>
</reference>
<dbReference type="GO" id="GO:0046872">
    <property type="term" value="F:metal ion binding"/>
    <property type="evidence" value="ECO:0007669"/>
    <property type="project" value="UniProtKB-KW"/>
</dbReference>
<keyword evidence="7 12" id="KW-0479">Metal-binding</keyword>
<feature type="binding site" evidence="12">
    <location>
        <position position="8"/>
    </location>
    <ligand>
        <name>Mg(2+)</name>
        <dbReference type="ChEBI" id="CHEBI:18420"/>
        <label>1</label>
    </ligand>
</feature>
<evidence type="ECO:0000256" key="10">
    <source>
        <dbReference type="PIRSR" id="PIRSR605002-1"/>
    </source>
</evidence>
<protein>
    <recommendedName>
        <fullName evidence="5">phosphomannomutase</fullName>
        <ecNumber evidence="5">5.4.2.8</ecNumber>
    </recommendedName>
</protein>
<dbReference type="UniPathway" id="UPA00126">
    <property type="reaction ID" value="UER00424"/>
</dbReference>
<dbReference type="GO" id="GO:0005737">
    <property type="term" value="C:cytoplasm"/>
    <property type="evidence" value="ECO:0007669"/>
    <property type="project" value="UniProtKB-SubCell"/>
</dbReference>
<evidence type="ECO:0000256" key="5">
    <source>
        <dbReference type="ARBA" id="ARBA00012730"/>
    </source>
</evidence>
<comment type="subunit">
    <text evidence="4">Homodimer.</text>
</comment>
<name>A0A1L6JHE7_9SPHN</name>
<dbReference type="GeneID" id="44135301"/>
<dbReference type="Gene3D" id="3.30.1240.20">
    <property type="match status" value="1"/>
</dbReference>
<dbReference type="InterPro" id="IPR023214">
    <property type="entry name" value="HAD_sf"/>
</dbReference>
<keyword evidence="9" id="KW-0413">Isomerase</keyword>
<reference evidence="15" key="2">
    <citation type="submission" date="2016-12" db="EMBL/GenBank/DDBJ databases">
        <title>Whole genome sequencing of Sphingomonas sp. ABOJV.</title>
        <authorList>
            <person name="Conlan S."/>
            <person name="Thomas P.J."/>
            <person name="Mullikin J."/>
            <person name="Palmore T.N."/>
            <person name="Frank K.M."/>
            <person name="Segre J.A."/>
        </authorList>
    </citation>
    <scope>NUCLEOTIDE SEQUENCE [LARGE SCALE GENOMIC DNA]</scope>
    <source>
        <strain evidence="15">ABOJV</strain>
        <plasmid evidence="15">Plasmid tig00000001</plasmid>
    </source>
</reference>
<comment type="similarity">
    <text evidence="3">Belongs to the eukaryotic PMM family.</text>
</comment>
<feature type="active site" description="Nucleophile" evidence="10">
    <location>
        <position position="8"/>
    </location>
</feature>
<dbReference type="GO" id="GO:0004615">
    <property type="term" value="F:phosphomannomutase activity"/>
    <property type="evidence" value="ECO:0007669"/>
    <property type="project" value="UniProtKB-EC"/>
</dbReference>
<gene>
    <name evidence="13" type="ORF">BRX40_22295</name>
    <name evidence="14" type="ORF">CA257_18365</name>
</gene>
<keyword evidence="6" id="KW-0963">Cytoplasm</keyword>
<evidence type="ECO:0000256" key="7">
    <source>
        <dbReference type="ARBA" id="ARBA00022723"/>
    </source>
</evidence>
<keyword evidence="8 12" id="KW-0460">Magnesium</keyword>
<evidence type="ECO:0000256" key="3">
    <source>
        <dbReference type="ARBA" id="ARBA00009736"/>
    </source>
</evidence>
<evidence type="ECO:0000256" key="9">
    <source>
        <dbReference type="ARBA" id="ARBA00023235"/>
    </source>
</evidence>
<dbReference type="InterPro" id="IPR006379">
    <property type="entry name" value="HAD-SF_hydro_IIB"/>
</dbReference>
<organism evidence="13 15">
    <name type="scientific">Sphingomonas koreensis</name>
    <dbReference type="NCBI Taxonomy" id="93064"/>
    <lineage>
        <taxon>Bacteria</taxon>
        <taxon>Pseudomonadati</taxon>
        <taxon>Pseudomonadota</taxon>
        <taxon>Alphaproteobacteria</taxon>
        <taxon>Sphingomonadales</taxon>
        <taxon>Sphingomonadaceae</taxon>
        <taxon>Sphingomonas</taxon>
    </lineage>
</organism>
<keyword evidence="13" id="KW-0614">Plasmid</keyword>
<evidence type="ECO:0000256" key="4">
    <source>
        <dbReference type="ARBA" id="ARBA00011738"/>
    </source>
</evidence>
<feature type="active site" description="Proton donor/acceptor" evidence="10">
    <location>
        <position position="10"/>
    </location>
</feature>
<evidence type="ECO:0000256" key="8">
    <source>
        <dbReference type="ARBA" id="ARBA00022842"/>
    </source>
</evidence>
<dbReference type="InterPro" id="IPR036412">
    <property type="entry name" value="HAD-like_sf"/>
</dbReference>
<proteinExistence type="inferred from homology"/>
<dbReference type="NCBIfam" id="TIGR01484">
    <property type="entry name" value="HAD-SF-IIB"/>
    <property type="match status" value="1"/>
</dbReference>
<evidence type="ECO:0000256" key="11">
    <source>
        <dbReference type="PIRSR" id="PIRSR605002-2"/>
    </source>
</evidence>